<dbReference type="EMBL" id="BARW01028080">
    <property type="protein sequence ID" value="GAJ09011.1"/>
    <property type="molecule type" value="Genomic_DNA"/>
</dbReference>
<reference evidence="1" key="1">
    <citation type="journal article" date="2014" name="Front. Microbiol.">
        <title>High frequency of phylogenetically diverse reductive dehalogenase-homologous genes in deep subseafloor sedimentary metagenomes.</title>
        <authorList>
            <person name="Kawai M."/>
            <person name="Futagami T."/>
            <person name="Toyoda A."/>
            <person name="Takaki Y."/>
            <person name="Nishi S."/>
            <person name="Hori S."/>
            <person name="Arai W."/>
            <person name="Tsubouchi T."/>
            <person name="Morono Y."/>
            <person name="Uchiyama I."/>
            <person name="Ito T."/>
            <person name="Fujiyama A."/>
            <person name="Inagaki F."/>
            <person name="Takami H."/>
        </authorList>
    </citation>
    <scope>NUCLEOTIDE SEQUENCE</scope>
    <source>
        <strain evidence="1">Expedition CK06-06</strain>
    </source>
</reference>
<sequence>MLKDRIIGIRRRMSNDYIFDEPGEMVVGMDEDMEWALGVIESLWGAVGFFCSVIKSGEPWTNVCQERYDALLQAEKEERVHPMTLGECVDAERKG</sequence>
<dbReference type="AlphaFoldDB" id="X1V8D3"/>
<protein>
    <submittedName>
        <fullName evidence="1">Uncharacterized protein</fullName>
    </submittedName>
</protein>
<evidence type="ECO:0000313" key="1">
    <source>
        <dbReference type="EMBL" id="GAJ09011.1"/>
    </source>
</evidence>
<name>X1V8D3_9ZZZZ</name>
<organism evidence="1">
    <name type="scientific">marine sediment metagenome</name>
    <dbReference type="NCBI Taxonomy" id="412755"/>
    <lineage>
        <taxon>unclassified sequences</taxon>
        <taxon>metagenomes</taxon>
        <taxon>ecological metagenomes</taxon>
    </lineage>
</organism>
<proteinExistence type="predicted"/>
<comment type="caution">
    <text evidence="1">The sequence shown here is derived from an EMBL/GenBank/DDBJ whole genome shotgun (WGS) entry which is preliminary data.</text>
</comment>
<gene>
    <name evidence="1" type="ORF">S12H4_45417</name>
</gene>
<accession>X1V8D3</accession>